<dbReference type="AlphaFoldDB" id="A0A4Y2H9X9"/>
<comment type="caution">
    <text evidence="1">The sequence shown here is derived from an EMBL/GenBank/DDBJ whole genome shotgun (WGS) entry which is preliminary data.</text>
</comment>
<protein>
    <submittedName>
        <fullName evidence="1">Uncharacterized protein</fullName>
    </submittedName>
</protein>
<evidence type="ECO:0000313" key="2">
    <source>
        <dbReference type="Proteomes" id="UP000499080"/>
    </source>
</evidence>
<organism evidence="1 2">
    <name type="scientific">Araneus ventricosus</name>
    <name type="common">Orbweaver spider</name>
    <name type="synonym">Epeira ventricosa</name>
    <dbReference type="NCBI Taxonomy" id="182803"/>
    <lineage>
        <taxon>Eukaryota</taxon>
        <taxon>Metazoa</taxon>
        <taxon>Ecdysozoa</taxon>
        <taxon>Arthropoda</taxon>
        <taxon>Chelicerata</taxon>
        <taxon>Arachnida</taxon>
        <taxon>Araneae</taxon>
        <taxon>Araneomorphae</taxon>
        <taxon>Entelegynae</taxon>
        <taxon>Araneoidea</taxon>
        <taxon>Araneidae</taxon>
        <taxon>Araneus</taxon>
    </lineage>
</organism>
<reference evidence="1 2" key="1">
    <citation type="journal article" date="2019" name="Sci. Rep.">
        <title>Orb-weaving spider Araneus ventricosus genome elucidates the spidroin gene catalogue.</title>
        <authorList>
            <person name="Kono N."/>
            <person name="Nakamura H."/>
            <person name="Ohtoshi R."/>
            <person name="Moran D.A.P."/>
            <person name="Shinohara A."/>
            <person name="Yoshida Y."/>
            <person name="Fujiwara M."/>
            <person name="Mori M."/>
            <person name="Tomita M."/>
            <person name="Arakawa K."/>
        </authorList>
    </citation>
    <scope>NUCLEOTIDE SEQUENCE [LARGE SCALE GENOMIC DNA]</scope>
</reference>
<name>A0A4Y2H9X9_ARAVE</name>
<dbReference type="Proteomes" id="UP000499080">
    <property type="component" value="Unassembled WGS sequence"/>
</dbReference>
<accession>A0A4Y2H9X9</accession>
<dbReference type="EMBL" id="BGPR01001803">
    <property type="protein sequence ID" value="GBM62159.1"/>
    <property type="molecule type" value="Genomic_DNA"/>
</dbReference>
<evidence type="ECO:0000313" key="1">
    <source>
        <dbReference type="EMBL" id="GBM62159.1"/>
    </source>
</evidence>
<keyword evidence="2" id="KW-1185">Reference proteome</keyword>
<gene>
    <name evidence="1" type="ORF">AVEN_56789_1</name>
</gene>
<sequence length="137" mass="15342">MPETPTNAAVEMCRHLLKTAVPHCERPNWAKSDAQGQMNPVGSRHANMNRDNLVTTACGLANLESLEVRTCGLWSVEFLTVNAVPTARGLANLLAIVDYSEFLRQLPMTYFASQHIYKVYLVLLYLSDFFFCDADAE</sequence>
<proteinExistence type="predicted"/>